<dbReference type="EMBL" id="JGVH01000058">
    <property type="protein sequence ID" value="KER02118.1"/>
    <property type="molecule type" value="Genomic_DNA"/>
</dbReference>
<sequence>MDSEFELIYRTIFIGIGATLFMDLWALFQKVFFKIPSLNYCLVGRWIGHLSKGRISHNTITQSPPIIGEQILGWTAHYLIGIIFTWLFIVIMGISWTDSPTLLAAIIMGAISTVAPFFIMQPCFGFGFAASKTPKPHVARLRSLVAHVSFGIGLYLSALLLTI</sequence>
<proteinExistence type="predicted"/>
<evidence type="ECO:0008006" key="4">
    <source>
        <dbReference type="Google" id="ProtNLM"/>
    </source>
</evidence>
<name>A0A081RTW5_PHOTE</name>
<evidence type="ECO:0000313" key="3">
    <source>
        <dbReference type="Proteomes" id="UP000028002"/>
    </source>
</evidence>
<evidence type="ECO:0000256" key="1">
    <source>
        <dbReference type="SAM" id="Phobius"/>
    </source>
</evidence>
<keyword evidence="1" id="KW-0812">Transmembrane</keyword>
<gene>
    <name evidence="2" type="ORF">MEG1DRAFT_03241</name>
</gene>
<feature type="transmembrane region" description="Helical" evidence="1">
    <location>
        <begin position="76"/>
        <end position="96"/>
    </location>
</feature>
<organism evidence="2 3">
    <name type="scientific">Photorhabdus temperata subsp. temperata Meg1</name>
    <dbReference type="NCBI Taxonomy" id="1393735"/>
    <lineage>
        <taxon>Bacteria</taxon>
        <taxon>Pseudomonadati</taxon>
        <taxon>Pseudomonadota</taxon>
        <taxon>Gammaproteobacteria</taxon>
        <taxon>Enterobacterales</taxon>
        <taxon>Morganellaceae</taxon>
        <taxon>Photorhabdus</taxon>
    </lineage>
</organism>
<dbReference type="AlphaFoldDB" id="A0A081RTW5"/>
<dbReference type="Pfam" id="PF11158">
    <property type="entry name" value="DUF2938"/>
    <property type="match status" value="1"/>
</dbReference>
<protein>
    <recommendedName>
        <fullName evidence="4">DUF2938 domain-containing protein</fullName>
    </recommendedName>
</protein>
<accession>A0A081RTW5</accession>
<dbReference type="RefSeq" id="WP_021325942.1">
    <property type="nucleotide sequence ID" value="NZ_CAWLUD010000058.1"/>
</dbReference>
<reference evidence="2 3" key="1">
    <citation type="submission" date="2014-03" db="EMBL/GenBank/DDBJ databases">
        <title>Draft Genome of Photorhabdus temperata Meg1.</title>
        <authorList>
            <person name="Hurst S.G.IV."/>
            <person name="Morris K."/>
            <person name="Thomas K."/>
            <person name="Tisa L.S."/>
        </authorList>
    </citation>
    <scope>NUCLEOTIDE SEQUENCE [LARGE SCALE GENOMIC DNA]</scope>
    <source>
        <strain evidence="2 3">Meg1</strain>
    </source>
</reference>
<comment type="caution">
    <text evidence="2">The sequence shown here is derived from an EMBL/GenBank/DDBJ whole genome shotgun (WGS) entry which is preliminary data.</text>
</comment>
<feature type="transmembrane region" description="Helical" evidence="1">
    <location>
        <begin position="7"/>
        <end position="28"/>
    </location>
</feature>
<evidence type="ECO:0000313" key="2">
    <source>
        <dbReference type="EMBL" id="KER02118.1"/>
    </source>
</evidence>
<dbReference type="PATRIC" id="fig|1393735.3.peg.3314"/>
<dbReference type="Proteomes" id="UP000028002">
    <property type="component" value="Unassembled WGS sequence"/>
</dbReference>
<feature type="transmembrane region" description="Helical" evidence="1">
    <location>
        <begin position="141"/>
        <end position="161"/>
    </location>
</feature>
<dbReference type="InterPro" id="IPR021329">
    <property type="entry name" value="DUF2938"/>
</dbReference>
<keyword evidence="1" id="KW-1133">Transmembrane helix</keyword>
<feature type="transmembrane region" description="Helical" evidence="1">
    <location>
        <begin position="102"/>
        <end position="129"/>
    </location>
</feature>
<keyword evidence="1" id="KW-0472">Membrane</keyword>